<accession>E4RIZ9</accession>
<organism evidence="2 3">
    <name type="scientific">Halanaerobium hydrogeniformans</name>
    <name type="common">Halanaerobium sp. (strain sapolanicus)</name>
    <dbReference type="NCBI Taxonomy" id="656519"/>
    <lineage>
        <taxon>Bacteria</taxon>
        <taxon>Bacillati</taxon>
        <taxon>Bacillota</taxon>
        <taxon>Clostridia</taxon>
        <taxon>Halanaerobiales</taxon>
        <taxon>Halanaerobiaceae</taxon>
        <taxon>Halanaerobium</taxon>
    </lineage>
</organism>
<dbReference type="GO" id="GO:0003824">
    <property type="term" value="F:catalytic activity"/>
    <property type="evidence" value="ECO:0007669"/>
    <property type="project" value="InterPro"/>
</dbReference>
<reference evidence="2 3" key="1">
    <citation type="submission" date="2010-11" db="EMBL/GenBank/DDBJ databases">
        <title>Complete sequence of Halanaerobium sp. sapolanicus.</title>
        <authorList>
            <consortium name="US DOE Joint Genome Institute"/>
            <person name="Lucas S."/>
            <person name="Copeland A."/>
            <person name="Lapidus A."/>
            <person name="Cheng J.-F."/>
            <person name="Bruce D."/>
            <person name="Goodwin L."/>
            <person name="Pitluck S."/>
            <person name="Davenport K."/>
            <person name="Detter J.C."/>
            <person name="Han C."/>
            <person name="Tapia R."/>
            <person name="Land M."/>
            <person name="Hauser L."/>
            <person name="Jeffries C."/>
            <person name="Kyrpides N."/>
            <person name="Ivanova N."/>
            <person name="Mikhailova N."/>
            <person name="Begemann M.B."/>
            <person name="Mormile M.R."/>
            <person name="Wall J.D."/>
            <person name="Elias D.A."/>
            <person name="Woyke T."/>
        </authorList>
    </citation>
    <scope>NUCLEOTIDE SEQUENCE [LARGE SCALE GENOMIC DNA]</scope>
    <source>
        <strain evidence="3">sapolanicus</strain>
    </source>
</reference>
<name>E4RIZ9_HALHG</name>
<dbReference type="OrthoDB" id="7959174at2"/>
<sequence>MYSKESIESFLNDLASEKSIPGGGSAAALSGALNAAVVSFISNLTIGKEQYKDVEEEAKNILLESNQLKKEMLLMIDQDSQILSKILDSYKAGDQNKVKSVCSDAVEFSMDMTKKALRLMELTLAISKIGNRMLASDFEVAAYIGDAAVGSAIANIKINLKSLDDNKYKKNVEKEYKALKKKSSKLKEEIIKLAN</sequence>
<evidence type="ECO:0000313" key="2">
    <source>
        <dbReference type="EMBL" id="ADQ15219.1"/>
    </source>
</evidence>
<dbReference type="InterPro" id="IPR036178">
    <property type="entry name" value="Formintransfe-cycloase-like_sf"/>
</dbReference>
<dbReference type="eggNOG" id="COG3404">
    <property type="taxonomic scope" value="Bacteria"/>
</dbReference>
<proteinExistence type="predicted"/>
<dbReference type="EMBL" id="CP002304">
    <property type="protein sequence ID" value="ADQ15219.1"/>
    <property type="molecule type" value="Genomic_DNA"/>
</dbReference>
<dbReference type="HOGENOM" id="CLU_088419_0_1_9"/>
<dbReference type="KEGG" id="has:Halsa_1801"/>
<keyword evidence="3" id="KW-1185">Reference proteome</keyword>
<gene>
    <name evidence="2" type="ordered locus">Halsa_1801</name>
</gene>
<dbReference type="AlphaFoldDB" id="E4RIZ9"/>
<dbReference type="Pfam" id="PF04961">
    <property type="entry name" value="FTCD_C"/>
    <property type="match status" value="1"/>
</dbReference>
<evidence type="ECO:0000313" key="3">
    <source>
        <dbReference type="Proteomes" id="UP000007434"/>
    </source>
</evidence>
<dbReference type="Gene3D" id="1.20.120.680">
    <property type="entry name" value="Formiminotetrahydrofolate cyclodeaminase monomer, up-and-down helical bundle"/>
    <property type="match status" value="1"/>
</dbReference>
<dbReference type="InterPro" id="IPR007044">
    <property type="entry name" value="Cyclodeamin/CycHdrlase"/>
</dbReference>
<dbReference type="STRING" id="656519.Halsa_1801"/>
<reference evidence="2 3" key="2">
    <citation type="journal article" date="2011" name="J. Bacteriol.">
        <title>Complete Genome Sequence of the Haloalkaliphilic, Hydrogen Producing Halanaerobium hydrogenoformans.</title>
        <authorList>
            <person name="Brown S.D."/>
            <person name="Begemann M.B."/>
            <person name="Mormile M.R."/>
            <person name="Wall J.D."/>
            <person name="Han C.S."/>
            <person name="Goodwin L.A."/>
            <person name="Pitluck S."/>
            <person name="Land M.L."/>
            <person name="Hauser L.J."/>
            <person name="Elias D.A."/>
        </authorList>
    </citation>
    <scope>NUCLEOTIDE SEQUENCE [LARGE SCALE GENOMIC DNA]</scope>
    <source>
        <strain evidence="3">sapolanicus</strain>
    </source>
</reference>
<evidence type="ECO:0000259" key="1">
    <source>
        <dbReference type="Pfam" id="PF04961"/>
    </source>
</evidence>
<dbReference type="Proteomes" id="UP000007434">
    <property type="component" value="Chromosome"/>
</dbReference>
<dbReference type="RefSeq" id="WP_013406290.1">
    <property type="nucleotide sequence ID" value="NC_014654.1"/>
</dbReference>
<protein>
    <submittedName>
        <fullName evidence="2">Formiminotransferase-cyclodeaminase</fullName>
    </submittedName>
</protein>
<dbReference type="SUPFAM" id="SSF101262">
    <property type="entry name" value="Methenyltetrahydrofolate cyclohydrolase-like"/>
    <property type="match status" value="1"/>
</dbReference>
<feature type="domain" description="Cyclodeaminase/cyclohydrolase" evidence="1">
    <location>
        <begin position="6"/>
        <end position="177"/>
    </location>
</feature>